<sequence length="298" mass="32449">MFGRAAAAAERALDAASGELRSHVTLSTASVYPERTEYAFRAAADLGYDGVEVMIWGDESTQDATALQELSDRYSMPIRSLHAPTLLVSQRVWKGGPAPKLTRTADMAVELGAHTVVVHPPFRWQKKYAGGFQQQVEDLARLTDVTIAVENMYPWRGGKREVVAYLPGWDPSEHGYESVTLDLSHTAVAQQDALELVHVFGGRLKHVHLADGVGNVLDEHRVPGRGTQKCAEVLHELSGRGWTGDVVVEIGTRKAKDDAERMGDLQESLEFAREHLACGSDDACTRTSTEAATVGEGT</sequence>
<evidence type="ECO:0000313" key="3">
    <source>
        <dbReference type="EMBL" id="BDZ41639.1"/>
    </source>
</evidence>
<evidence type="ECO:0000313" key="4">
    <source>
        <dbReference type="Proteomes" id="UP001321475"/>
    </source>
</evidence>
<accession>A0ABN6X9X7</accession>
<dbReference type="PANTHER" id="PTHR12110">
    <property type="entry name" value="HYDROXYPYRUVATE ISOMERASE"/>
    <property type="match status" value="1"/>
</dbReference>
<evidence type="ECO:0000256" key="1">
    <source>
        <dbReference type="ARBA" id="ARBA00023277"/>
    </source>
</evidence>
<dbReference type="Proteomes" id="UP001321475">
    <property type="component" value="Chromosome"/>
</dbReference>
<feature type="domain" description="Xylose isomerase-like TIM barrel" evidence="2">
    <location>
        <begin position="40"/>
        <end position="274"/>
    </location>
</feature>
<protein>
    <recommendedName>
        <fullName evidence="2">Xylose isomerase-like TIM barrel domain-containing protein</fullName>
    </recommendedName>
</protein>
<organism evidence="3 4">
    <name type="scientific">Paraoerskovia sediminicola</name>
    <dbReference type="NCBI Taxonomy" id="1138587"/>
    <lineage>
        <taxon>Bacteria</taxon>
        <taxon>Bacillati</taxon>
        <taxon>Actinomycetota</taxon>
        <taxon>Actinomycetes</taxon>
        <taxon>Micrococcales</taxon>
        <taxon>Cellulomonadaceae</taxon>
        <taxon>Paraoerskovia</taxon>
    </lineage>
</organism>
<dbReference type="InterPro" id="IPR050312">
    <property type="entry name" value="IolE/XylAMocC-like"/>
</dbReference>
<dbReference type="EMBL" id="AP027729">
    <property type="protein sequence ID" value="BDZ41639.1"/>
    <property type="molecule type" value="Genomic_DNA"/>
</dbReference>
<dbReference type="Gene3D" id="3.20.20.150">
    <property type="entry name" value="Divalent-metal-dependent TIM barrel enzymes"/>
    <property type="match status" value="1"/>
</dbReference>
<gene>
    <name evidence="3" type="ORF">GCM10025865_09380</name>
</gene>
<dbReference type="InterPro" id="IPR036237">
    <property type="entry name" value="Xyl_isomerase-like_sf"/>
</dbReference>
<dbReference type="SUPFAM" id="SSF51658">
    <property type="entry name" value="Xylose isomerase-like"/>
    <property type="match status" value="1"/>
</dbReference>
<keyword evidence="4" id="KW-1185">Reference proteome</keyword>
<dbReference type="PANTHER" id="PTHR12110:SF47">
    <property type="match status" value="1"/>
</dbReference>
<evidence type="ECO:0000259" key="2">
    <source>
        <dbReference type="Pfam" id="PF01261"/>
    </source>
</evidence>
<proteinExistence type="predicted"/>
<reference evidence="4" key="1">
    <citation type="journal article" date="2019" name="Int. J. Syst. Evol. Microbiol.">
        <title>The Global Catalogue of Microorganisms (GCM) 10K type strain sequencing project: providing services to taxonomists for standard genome sequencing and annotation.</title>
        <authorList>
            <consortium name="The Broad Institute Genomics Platform"/>
            <consortium name="The Broad Institute Genome Sequencing Center for Infectious Disease"/>
            <person name="Wu L."/>
            <person name="Ma J."/>
        </authorList>
    </citation>
    <scope>NUCLEOTIDE SEQUENCE [LARGE SCALE GENOMIC DNA]</scope>
    <source>
        <strain evidence="4">NBRC 108565</strain>
    </source>
</reference>
<dbReference type="InterPro" id="IPR013022">
    <property type="entry name" value="Xyl_isomerase-like_TIM-brl"/>
</dbReference>
<name>A0ABN6X9X7_9CELL</name>
<dbReference type="Pfam" id="PF01261">
    <property type="entry name" value="AP_endonuc_2"/>
    <property type="match status" value="1"/>
</dbReference>
<keyword evidence="1" id="KW-0119">Carbohydrate metabolism</keyword>